<dbReference type="Proteomes" id="UP001359485">
    <property type="component" value="Unassembled WGS sequence"/>
</dbReference>
<sequence length="608" mass="68629">MEGDNQKTIKYLMNQPATVHNYGKLNRSDSPRSHSSPTSILRKFPHSLRHDQKHQTKIKRNSSPVSVIISGIAVSKDKWETNRKSYSLGDGISDESEERPSSDNSEKFHEDLEETRSKRKLSDTSISSECSNDSGVWKPQSTIKNTKNYQSVHEEKPETRGSKMKVTVDSSSSEHLSDSKEERKIGHIRKLSVINNSLIDCKNLGVRGNCVNKVSELGKRIQFPVHKSTPNLLRSSVSHPADRSSVESEAFREKPKHKHNPNPNRTLLRGSDSLPHLDQKYRIINSILPKLNRTISESPEGLSNIRKTNLAKACIKSESHINSQNLYNTAIRHREPYFSLSNIFDVGGKADVERSDDDENEEHNLIDDHKGIIIRSPTDEKELKTRWSYKRPVDLMPNLKNLMSRRSRGDNSSERVGSTGPSAPLVDSAFGRSDSFSSLNIPQIRYYDVDDENMSVKKCETVYALTSLIRSESQFRVEPIKPVNRLRVLPNGFSGSTSRMCSRCSSLLSMASSSRYSINTTGSGFVNCSPSVEKLSEPNILCKLCLMEVPVSMSLKIHCCGCVFCKDFSGLTNIIHNWERRKKKLFGILNKAILLTKLEKEKRNDLIV</sequence>
<reference evidence="2 3" key="1">
    <citation type="submission" date="2023-09" db="EMBL/GenBank/DDBJ databases">
        <title>Genomes of two closely related lineages of the louse Polyplax serrata with different host specificities.</title>
        <authorList>
            <person name="Martinu J."/>
            <person name="Tarabai H."/>
            <person name="Stefka J."/>
            <person name="Hypsa V."/>
        </authorList>
    </citation>
    <scope>NUCLEOTIDE SEQUENCE [LARGE SCALE GENOMIC DNA]</scope>
    <source>
        <strain evidence="2">98ZLc_SE</strain>
    </source>
</reference>
<feature type="region of interest" description="Disordered" evidence="1">
    <location>
        <begin position="403"/>
        <end position="424"/>
    </location>
</feature>
<name>A0ABR1AX52_POLSC</name>
<protein>
    <recommendedName>
        <fullName evidence="4">RING-type domain-containing protein</fullName>
    </recommendedName>
</protein>
<evidence type="ECO:0000313" key="2">
    <source>
        <dbReference type="EMBL" id="KAK6630780.1"/>
    </source>
</evidence>
<accession>A0ABR1AX52</accession>
<comment type="caution">
    <text evidence="2">The sequence shown here is derived from an EMBL/GenBank/DDBJ whole genome shotgun (WGS) entry which is preliminary data.</text>
</comment>
<evidence type="ECO:0008006" key="4">
    <source>
        <dbReference type="Google" id="ProtNLM"/>
    </source>
</evidence>
<feature type="compositionally biased region" description="Basic and acidic residues" evidence="1">
    <location>
        <begin position="152"/>
        <end position="161"/>
    </location>
</feature>
<feature type="compositionally biased region" description="Basic and acidic residues" evidence="1">
    <location>
        <begin position="240"/>
        <end position="253"/>
    </location>
</feature>
<dbReference type="EMBL" id="JAWJWF010000007">
    <property type="protein sequence ID" value="KAK6630780.1"/>
    <property type="molecule type" value="Genomic_DNA"/>
</dbReference>
<organism evidence="2 3">
    <name type="scientific">Polyplax serrata</name>
    <name type="common">Common mouse louse</name>
    <dbReference type="NCBI Taxonomy" id="468196"/>
    <lineage>
        <taxon>Eukaryota</taxon>
        <taxon>Metazoa</taxon>
        <taxon>Ecdysozoa</taxon>
        <taxon>Arthropoda</taxon>
        <taxon>Hexapoda</taxon>
        <taxon>Insecta</taxon>
        <taxon>Pterygota</taxon>
        <taxon>Neoptera</taxon>
        <taxon>Paraneoptera</taxon>
        <taxon>Psocodea</taxon>
        <taxon>Troctomorpha</taxon>
        <taxon>Phthiraptera</taxon>
        <taxon>Anoplura</taxon>
        <taxon>Polyplacidae</taxon>
        <taxon>Polyplax</taxon>
    </lineage>
</organism>
<feature type="compositionally biased region" description="Polar residues" evidence="1">
    <location>
        <begin position="123"/>
        <end position="151"/>
    </location>
</feature>
<keyword evidence="3" id="KW-1185">Reference proteome</keyword>
<feature type="compositionally biased region" description="Basic and acidic residues" evidence="1">
    <location>
        <begin position="98"/>
        <end position="122"/>
    </location>
</feature>
<gene>
    <name evidence="2" type="ORF">RUM44_002949</name>
</gene>
<evidence type="ECO:0000256" key="1">
    <source>
        <dbReference type="SAM" id="MobiDB-lite"/>
    </source>
</evidence>
<evidence type="ECO:0000313" key="3">
    <source>
        <dbReference type="Proteomes" id="UP001359485"/>
    </source>
</evidence>
<proteinExistence type="predicted"/>
<feature type="region of interest" description="Disordered" evidence="1">
    <location>
        <begin position="231"/>
        <end position="272"/>
    </location>
</feature>
<feature type="region of interest" description="Disordered" evidence="1">
    <location>
        <begin position="85"/>
        <end position="183"/>
    </location>
</feature>
<feature type="region of interest" description="Disordered" evidence="1">
    <location>
        <begin position="13"/>
        <end position="62"/>
    </location>
</feature>